<dbReference type="InterPro" id="IPR036097">
    <property type="entry name" value="HisK_dim/P_sf"/>
</dbReference>
<dbReference type="AlphaFoldDB" id="A0A1I0PSF1"/>
<keyword evidence="5" id="KW-0597">Phosphoprotein</keyword>
<keyword evidence="9" id="KW-0067">ATP-binding</keyword>
<accession>A0A1I0PSF1</accession>
<evidence type="ECO:0000256" key="2">
    <source>
        <dbReference type="ARBA" id="ARBA00004236"/>
    </source>
</evidence>
<dbReference type="Gene3D" id="3.30.450.20">
    <property type="entry name" value="PAS domain"/>
    <property type="match status" value="1"/>
</dbReference>
<dbReference type="Pfam" id="PF00512">
    <property type="entry name" value="HisKA"/>
    <property type="match status" value="1"/>
</dbReference>
<dbReference type="InterPro" id="IPR036890">
    <property type="entry name" value="HATPase_C_sf"/>
</dbReference>
<dbReference type="Proteomes" id="UP000199650">
    <property type="component" value="Unassembled WGS sequence"/>
</dbReference>
<evidence type="ECO:0000256" key="9">
    <source>
        <dbReference type="ARBA" id="ARBA00022840"/>
    </source>
</evidence>
<dbReference type="InterPro" id="IPR004358">
    <property type="entry name" value="Sig_transdc_His_kin-like_C"/>
</dbReference>
<protein>
    <recommendedName>
        <fullName evidence="3">histidine kinase</fullName>
        <ecNumber evidence="3">2.7.13.3</ecNumber>
    </recommendedName>
</protein>
<dbReference type="Gene3D" id="1.10.287.130">
    <property type="match status" value="1"/>
</dbReference>
<comment type="catalytic activity">
    <reaction evidence="1">
        <text>ATP + protein L-histidine = ADP + protein N-phospho-L-histidine.</text>
        <dbReference type="EC" id="2.7.13.3"/>
    </reaction>
</comment>
<gene>
    <name evidence="13" type="ORF">SAMN05444851_1858</name>
</gene>
<dbReference type="InterPro" id="IPR003661">
    <property type="entry name" value="HisK_dim/P_dom"/>
</dbReference>
<dbReference type="RefSeq" id="WP_091430070.1">
    <property type="nucleotide sequence ID" value="NZ_FOJB01000001.1"/>
</dbReference>
<dbReference type="SUPFAM" id="SSF55874">
    <property type="entry name" value="ATPase domain of HSP90 chaperone/DNA topoisomerase II/histidine kinase"/>
    <property type="match status" value="1"/>
</dbReference>
<dbReference type="SMART" id="SM00387">
    <property type="entry name" value="HATPase_c"/>
    <property type="match status" value="1"/>
</dbReference>
<comment type="subcellular location">
    <subcellularLocation>
        <location evidence="2">Cell membrane</location>
    </subcellularLocation>
</comment>
<dbReference type="GO" id="GO:0000155">
    <property type="term" value="F:phosphorelay sensor kinase activity"/>
    <property type="evidence" value="ECO:0007669"/>
    <property type="project" value="InterPro"/>
</dbReference>
<dbReference type="Gene3D" id="3.30.565.10">
    <property type="entry name" value="Histidine kinase-like ATPase, C-terminal domain"/>
    <property type="match status" value="1"/>
</dbReference>
<reference evidence="13 14" key="1">
    <citation type="submission" date="2016-10" db="EMBL/GenBank/DDBJ databases">
        <authorList>
            <person name="de Groot N.N."/>
        </authorList>
    </citation>
    <scope>NUCLEOTIDE SEQUENCE [LARGE SCALE GENOMIC DNA]</scope>
    <source>
        <strain evidence="13 14">DSM 29439</strain>
    </source>
</reference>
<name>A0A1I0PSF1_9RHOB</name>
<keyword evidence="10" id="KW-0902">Two-component regulatory system</keyword>
<keyword evidence="7" id="KW-0547">Nucleotide-binding</keyword>
<dbReference type="PANTHER" id="PTHR45453:SF1">
    <property type="entry name" value="PHOSPHATE REGULON SENSOR PROTEIN PHOR"/>
    <property type="match status" value="1"/>
</dbReference>
<dbReference type="SMART" id="SM00388">
    <property type="entry name" value="HisKA"/>
    <property type="match status" value="1"/>
</dbReference>
<dbReference type="GO" id="GO:0005886">
    <property type="term" value="C:plasma membrane"/>
    <property type="evidence" value="ECO:0007669"/>
    <property type="project" value="UniProtKB-SubCell"/>
</dbReference>
<evidence type="ECO:0000256" key="11">
    <source>
        <dbReference type="ARBA" id="ARBA00023136"/>
    </source>
</evidence>
<keyword evidence="4" id="KW-1003">Cell membrane</keyword>
<evidence type="ECO:0000259" key="12">
    <source>
        <dbReference type="PROSITE" id="PS50109"/>
    </source>
</evidence>
<dbReference type="EMBL" id="FOJB01000001">
    <property type="protein sequence ID" value="SEW17297.1"/>
    <property type="molecule type" value="Genomic_DNA"/>
</dbReference>
<keyword evidence="11" id="KW-0472">Membrane</keyword>
<evidence type="ECO:0000313" key="13">
    <source>
        <dbReference type="EMBL" id="SEW17297.1"/>
    </source>
</evidence>
<sequence length="345" mass="37515">MSSSEVLQALPIPVLVVGQDQRVTGQNGAAAHLFGADLLGRHVATAIRQPALLEAIEAVLVGAPHADARLVFSPHGRDLIYNVHVATLSSERSAILTFLDVSRQEEAGQMRSDFVANVSHELRTPLTALTGFIETLRGPARDDPAARARFLDIMEKEAGRMNRLVTDLLSLGRLEDMGWMRPTDLVELDQVILMVINALNPAAKDRNVDVRASFDTTRPVIVLGDRDQLTQVFTNLTENAIKYGHKGGTVQITVKAVAQMPAFKGPGLEVTVQDDGDGIDSKHLGRLTERFYRVDNHRSRELGGTGLGLAIVKHIVNRHRGRLRIESTPGAGSCFSVTLPVPDPT</sequence>
<evidence type="ECO:0000256" key="10">
    <source>
        <dbReference type="ARBA" id="ARBA00023012"/>
    </source>
</evidence>
<dbReference type="Pfam" id="PF02518">
    <property type="entry name" value="HATPase_c"/>
    <property type="match status" value="1"/>
</dbReference>
<evidence type="ECO:0000256" key="1">
    <source>
        <dbReference type="ARBA" id="ARBA00000085"/>
    </source>
</evidence>
<dbReference type="FunFam" id="1.10.287.130:FF:000008">
    <property type="entry name" value="Two-component sensor histidine kinase"/>
    <property type="match status" value="1"/>
</dbReference>
<evidence type="ECO:0000313" key="14">
    <source>
        <dbReference type="Proteomes" id="UP000199650"/>
    </source>
</evidence>
<evidence type="ECO:0000256" key="3">
    <source>
        <dbReference type="ARBA" id="ARBA00012438"/>
    </source>
</evidence>
<dbReference type="OrthoDB" id="9813151at2"/>
<dbReference type="InterPro" id="IPR005467">
    <property type="entry name" value="His_kinase_dom"/>
</dbReference>
<proteinExistence type="predicted"/>
<keyword evidence="6" id="KW-0808">Transferase</keyword>
<evidence type="ECO:0000256" key="8">
    <source>
        <dbReference type="ARBA" id="ARBA00022777"/>
    </source>
</evidence>
<feature type="domain" description="Histidine kinase" evidence="12">
    <location>
        <begin position="117"/>
        <end position="343"/>
    </location>
</feature>
<dbReference type="SUPFAM" id="SSF47384">
    <property type="entry name" value="Homodimeric domain of signal transducing histidine kinase"/>
    <property type="match status" value="1"/>
</dbReference>
<dbReference type="PRINTS" id="PR00344">
    <property type="entry name" value="BCTRLSENSOR"/>
</dbReference>
<evidence type="ECO:0000256" key="4">
    <source>
        <dbReference type="ARBA" id="ARBA00022475"/>
    </source>
</evidence>
<evidence type="ECO:0000256" key="6">
    <source>
        <dbReference type="ARBA" id="ARBA00022679"/>
    </source>
</evidence>
<organism evidence="13 14">
    <name type="scientific">Aliiroseovarius sediminilitoris</name>
    <dbReference type="NCBI Taxonomy" id="1173584"/>
    <lineage>
        <taxon>Bacteria</taxon>
        <taxon>Pseudomonadati</taxon>
        <taxon>Pseudomonadota</taxon>
        <taxon>Alphaproteobacteria</taxon>
        <taxon>Rhodobacterales</taxon>
        <taxon>Paracoccaceae</taxon>
        <taxon>Aliiroseovarius</taxon>
    </lineage>
</organism>
<dbReference type="EC" id="2.7.13.3" evidence="3"/>
<keyword evidence="8 13" id="KW-0418">Kinase</keyword>
<dbReference type="PROSITE" id="PS50109">
    <property type="entry name" value="HIS_KIN"/>
    <property type="match status" value="1"/>
</dbReference>
<dbReference type="GO" id="GO:0016036">
    <property type="term" value="P:cellular response to phosphate starvation"/>
    <property type="evidence" value="ECO:0007669"/>
    <property type="project" value="TreeGrafter"/>
</dbReference>
<dbReference type="InterPro" id="IPR050351">
    <property type="entry name" value="BphY/WalK/GraS-like"/>
</dbReference>
<dbReference type="InterPro" id="IPR003594">
    <property type="entry name" value="HATPase_dom"/>
</dbReference>
<dbReference type="GO" id="GO:0005524">
    <property type="term" value="F:ATP binding"/>
    <property type="evidence" value="ECO:0007669"/>
    <property type="project" value="UniProtKB-KW"/>
</dbReference>
<evidence type="ECO:0000256" key="5">
    <source>
        <dbReference type="ARBA" id="ARBA00022553"/>
    </source>
</evidence>
<dbReference type="FunFam" id="3.30.565.10:FF:000006">
    <property type="entry name" value="Sensor histidine kinase WalK"/>
    <property type="match status" value="1"/>
</dbReference>
<dbReference type="PANTHER" id="PTHR45453">
    <property type="entry name" value="PHOSPHATE REGULON SENSOR PROTEIN PHOR"/>
    <property type="match status" value="1"/>
</dbReference>
<dbReference type="STRING" id="1173584.SAMN05444851_1858"/>
<evidence type="ECO:0000256" key="7">
    <source>
        <dbReference type="ARBA" id="ARBA00022741"/>
    </source>
</evidence>
<keyword evidence="14" id="KW-1185">Reference proteome</keyword>
<dbReference type="CDD" id="cd00082">
    <property type="entry name" value="HisKA"/>
    <property type="match status" value="1"/>
</dbReference>
<dbReference type="GO" id="GO:0004721">
    <property type="term" value="F:phosphoprotein phosphatase activity"/>
    <property type="evidence" value="ECO:0007669"/>
    <property type="project" value="TreeGrafter"/>
</dbReference>